<gene>
    <name evidence="5" type="ORF">JWS13_05340</name>
</gene>
<keyword evidence="1 3" id="KW-0547">Nucleotide-binding</keyword>
<accession>A0A974VYT1</accession>
<organism evidence="5 6">
    <name type="scientific">Rhodococcus pseudokoreensis</name>
    <dbReference type="NCBI Taxonomy" id="2811421"/>
    <lineage>
        <taxon>Bacteria</taxon>
        <taxon>Bacillati</taxon>
        <taxon>Actinomycetota</taxon>
        <taxon>Actinomycetes</taxon>
        <taxon>Mycobacteriales</taxon>
        <taxon>Nocardiaceae</taxon>
        <taxon>Rhodococcus</taxon>
    </lineage>
</organism>
<evidence type="ECO:0000313" key="5">
    <source>
        <dbReference type="EMBL" id="QSE88078.1"/>
    </source>
</evidence>
<geneLocation type="plasmid" evidence="5 6">
    <name>unnamed1</name>
</geneLocation>
<feature type="domain" description="FtsK" evidence="4">
    <location>
        <begin position="313"/>
        <end position="509"/>
    </location>
</feature>
<dbReference type="InterPro" id="IPR027417">
    <property type="entry name" value="P-loop_NTPase"/>
</dbReference>
<reference evidence="5 6" key="2">
    <citation type="journal article" date="2022" name="Arch. Microbiol.">
        <title>Rhodococcus pseudokoreensis sp. nov. isolated from the rhizosphere of young M26 apple rootstocks.</title>
        <authorList>
            <person name="Kampfer P."/>
            <person name="Glaeser S.P."/>
            <person name="Blom J."/>
            <person name="Wolf J."/>
            <person name="Benning S."/>
            <person name="Schloter M."/>
            <person name="Neumann-Schaal M."/>
        </authorList>
    </citation>
    <scope>NUCLEOTIDE SEQUENCE [LARGE SCALE GENOMIC DNA]</scope>
    <source>
        <strain evidence="5 6">R79</strain>
    </source>
</reference>
<evidence type="ECO:0000256" key="3">
    <source>
        <dbReference type="PROSITE-ProRule" id="PRU00289"/>
    </source>
</evidence>
<dbReference type="Gene3D" id="3.40.50.300">
    <property type="entry name" value="P-loop containing nucleotide triphosphate hydrolases"/>
    <property type="match status" value="1"/>
</dbReference>
<dbReference type="Pfam" id="PF01580">
    <property type="entry name" value="FtsK_SpoIIIE"/>
    <property type="match status" value="1"/>
</dbReference>
<name>A0A974VYT1_9NOCA</name>
<evidence type="ECO:0000256" key="1">
    <source>
        <dbReference type="ARBA" id="ARBA00022741"/>
    </source>
</evidence>
<dbReference type="PROSITE" id="PS50901">
    <property type="entry name" value="FTSK"/>
    <property type="match status" value="1"/>
</dbReference>
<dbReference type="InterPro" id="IPR002543">
    <property type="entry name" value="FtsK_dom"/>
</dbReference>
<keyword evidence="5" id="KW-0614">Plasmid</keyword>
<dbReference type="Proteomes" id="UP000662986">
    <property type="component" value="Plasmid unnamed1"/>
</dbReference>
<evidence type="ECO:0000313" key="6">
    <source>
        <dbReference type="Proteomes" id="UP000662986"/>
    </source>
</evidence>
<dbReference type="InterPro" id="IPR050206">
    <property type="entry name" value="FtsK/SpoIIIE/SftA"/>
</dbReference>
<dbReference type="CDD" id="cd01127">
    <property type="entry name" value="TrwB_TraG_TraD_VirD4"/>
    <property type="match status" value="1"/>
</dbReference>
<dbReference type="RefSeq" id="WP_206004836.1">
    <property type="nucleotide sequence ID" value="NZ_CP070618.1"/>
</dbReference>
<feature type="binding site" evidence="3">
    <location>
        <begin position="335"/>
        <end position="342"/>
    </location>
    <ligand>
        <name>ATP</name>
        <dbReference type="ChEBI" id="CHEBI:30616"/>
    </ligand>
</feature>
<dbReference type="PANTHER" id="PTHR22683:SF41">
    <property type="entry name" value="DNA TRANSLOCASE FTSK"/>
    <property type="match status" value="1"/>
</dbReference>
<dbReference type="EMBL" id="CP070618">
    <property type="protein sequence ID" value="QSE88078.1"/>
    <property type="molecule type" value="Genomic_DNA"/>
</dbReference>
<evidence type="ECO:0000259" key="4">
    <source>
        <dbReference type="PROSITE" id="PS50901"/>
    </source>
</evidence>
<dbReference type="PANTHER" id="PTHR22683">
    <property type="entry name" value="SPORULATION PROTEIN RELATED"/>
    <property type="match status" value="1"/>
</dbReference>
<sequence>MNASRDPVKDWVVQQYREIFGDSATARGGKQVDSDGNPTRIGRFTPTSPVAVAGAAAAVYAPRLLPTIDGNETVTAVLTQLHGYQWPLAAVAVPLCVVDVSRYRAHKSTRMLESVVRQTTGHLPRKVTVSLAPGRRALRRATITLHPGTVIRPKAFDELTRAIEETFPEHGKWEVRVKHEAYKNRILVTRAEIIPDTRSSRHKALQAALDAGAILKDAKVTVDSVDENGVETGFKITFEPSMNSGARGFQAKVDEALASLAGVHESGRTWTTEWTPSQGHLVMRLVAAMPTRVDHPLALVDEDLRHLPYATGAADLTMFWDVSTSSNKPHCLIVGPTGGGKTSVIRTLLTEATRRGIPFVGVDPKMIELDGLEGYPGCGAIVYDALRAAMFVRALHTEMMARNAYIHHKKIEGSQLPLMIAVLDEFFILSGKWQRLAKTGDDETRELLKELDPLGAWADLAVLARSAGIRLLLGVQRPDASLFGGASGNARDNFGTRLSLGNLSQDGALMMWGDSTVGREVDTSVKGRGIALGTDGSPVDAQMWWTPNVDRHPNKWSQLSESEKAIIDGLQPFEAPEFTCYSRELAEFIESERALAKQAREHGDVLEPIVLGDRPIGQSAATDDDDVADAIPASAVTEGMAVLIDDGQGSEVPVTVEAVTVIRDKGTGDVLETTLSINTGGRVKTNVHYGPTDVVFLPAPDRLPATV</sequence>
<keyword evidence="6" id="KW-1185">Reference proteome</keyword>
<proteinExistence type="predicted"/>
<evidence type="ECO:0000256" key="2">
    <source>
        <dbReference type="ARBA" id="ARBA00022840"/>
    </source>
</evidence>
<dbReference type="SUPFAM" id="SSF52540">
    <property type="entry name" value="P-loop containing nucleoside triphosphate hydrolases"/>
    <property type="match status" value="1"/>
</dbReference>
<reference evidence="5 6" key="1">
    <citation type="journal article" date="2021" name="Microbiol. Resour. Announc.">
        <title>Complete Genome Sequences of Two Rhodococcus sp. Strains with Large and Linear Chromosomes, Isolated from Apple Rhizosphere.</title>
        <authorList>
            <person name="Benning S."/>
            <person name="Brugnone N."/>
            <person name="Siani R."/>
            <person name="Kublik S."/>
            <person name="Schloter M."/>
            <person name="Rad V."/>
        </authorList>
    </citation>
    <scope>NUCLEOTIDE SEQUENCE [LARGE SCALE GENOMIC DNA]</scope>
    <source>
        <strain evidence="5 6">R79</strain>
    </source>
</reference>
<keyword evidence="2 3" id="KW-0067">ATP-binding</keyword>
<protein>
    <submittedName>
        <fullName evidence="5">AAA family ATPase</fullName>
    </submittedName>
</protein>